<dbReference type="PROSITE" id="PS51186">
    <property type="entry name" value="GNAT"/>
    <property type="match status" value="1"/>
</dbReference>
<evidence type="ECO:0000313" key="2">
    <source>
        <dbReference type="EMBL" id="MDZ8117909.1"/>
    </source>
</evidence>
<dbReference type="SUPFAM" id="SSF55729">
    <property type="entry name" value="Acyl-CoA N-acyltransferases (Nat)"/>
    <property type="match status" value="1"/>
</dbReference>
<dbReference type="Proteomes" id="UP001290861">
    <property type="component" value="Unassembled WGS sequence"/>
</dbReference>
<reference evidence="2 3" key="1">
    <citation type="journal article" date="2024" name="Appl. Environ. Microbiol.">
        <title>Pontiella agarivorans sp. nov., a novel marine anaerobic bacterium capable of degrading macroalgal polysaccharides and fixing nitrogen.</title>
        <authorList>
            <person name="Liu N."/>
            <person name="Kivenson V."/>
            <person name="Peng X."/>
            <person name="Cui Z."/>
            <person name="Lankiewicz T.S."/>
            <person name="Gosselin K.M."/>
            <person name="English C.J."/>
            <person name="Blair E.M."/>
            <person name="O'Malley M.A."/>
            <person name="Valentine D.L."/>
        </authorList>
    </citation>
    <scope>NUCLEOTIDE SEQUENCE [LARGE SCALE GENOMIC DNA]</scope>
    <source>
        <strain evidence="2 3">NLcol2</strain>
    </source>
</reference>
<comment type="caution">
    <text evidence="2">The sequence shown here is derived from an EMBL/GenBank/DDBJ whole genome shotgun (WGS) entry which is preliminary data.</text>
</comment>
<dbReference type="PANTHER" id="PTHR43138:SF1">
    <property type="entry name" value="N-ACETYLTRANSFERASE ACA1"/>
    <property type="match status" value="1"/>
</dbReference>
<keyword evidence="3" id="KW-1185">Reference proteome</keyword>
<dbReference type="InterPro" id="IPR016181">
    <property type="entry name" value="Acyl_CoA_acyltransferase"/>
</dbReference>
<accession>A0ABU5MUM2</accession>
<feature type="domain" description="N-acetyltransferase" evidence="1">
    <location>
        <begin position="3"/>
        <end position="163"/>
    </location>
</feature>
<evidence type="ECO:0000313" key="3">
    <source>
        <dbReference type="Proteomes" id="UP001290861"/>
    </source>
</evidence>
<evidence type="ECO:0000259" key="1">
    <source>
        <dbReference type="PROSITE" id="PS51186"/>
    </source>
</evidence>
<dbReference type="PANTHER" id="PTHR43138">
    <property type="entry name" value="ACETYLTRANSFERASE, GNAT FAMILY"/>
    <property type="match status" value="1"/>
</dbReference>
<dbReference type="Pfam" id="PF00583">
    <property type="entry name" value="Acetyltransf_1"/>
    <property type="match status" value="1"/>
</dbReference>
<organism evidence="2 3">
    <name type="scientific">Pontiella agarivorans</name>
    <dbReference type="NCBI Taxonomy" id="3038953"/>
    <lineage>
        <taxon>Bacteria</taxon>
        <taxon>Pseudomonadati</taxon>
        <taxon>Kiritimatiellota</taxon>
        <taxon>Kiritimatiellia</taxon>
        <taxon>Kiritimatiellales</taxon>
        <taxon>Pontiellaceae</taxon>
        <taxon>Pontiella</taxon>
    </lineage>
</organism>
<gene>
    <name evidence="2" type="ORF">P9H32_04655</name>
</gene>
<protein>
    <submittedName>
        <fullName evidence="2">GNAT family N-acetyltransferase</fullName>
    </submittedName>
</protein>
<sequence length="167" mass="18904">MNLNIRTATPADFDAIWPVFHTIAAAGETYAYPRDIDRDTAYRLWMERPRQTWVAEENGTLLGTYYLKTNQPGPGAHICNCGYMTSPDARGKGVATAMCRHSKKTALEFGYKAMQFNFVASTNKGAVRLWQKLGFEIVGRLPRAFNHPAHGYVDALVMFQWLENTHE</sequence>
<dbReference type="EMBL" id="JARVCO010000006">
    <property type="protein sequence ID" value="MDZ8117909.1"/>
    <property type="molecule type" value="Genomic_DNA"/>
</dbReference>
<name>A0ABU5MUM2_9BACT</name>
<dbReference type="CDD" id="cd04301">
    <property type="entry name" value="NAT_SF"/>
    <property type="match status" value="1"/>
</dbReference>
<dbReference type="InterPro" id="IPR000182">
    <property type="entry name" value="GNAT_dom"/>
</dbReference>
<dbReference type="Gene3D" id="3.40.630.30">
    <property type="match status" value="1"/>
</dbReference>
<proteinExistence type="predicted"/>
<dbReference type="InterPro" id="IPR052742">
    <property type="entry name" value="Mito_N-acetyltransferase"/>
</dbReference>